<dbReference type="OrthoDB" id="529831at2"/>
<evidence type="ECO:0000256" key="1">
    <source>
        <dbReference type="SAM" id="SignalP"/>
    </source>
</evidence>
<keyword evidence="3" id="KW-0378">Hydrolase</keyword>
<dbReference type="GO" id="GO:0008745">
    <property type="term" value="F:N-acetylmuramoyl-L-alanine amidase activity"/>
    <property type="evidence" value="ECO:0007669"/>
    <property type="project" value="UniProtKB-EC"/>
</dbReference>
<dbReference type="InterPro" id="IPR002477">
    <property type="entry name" value="Peptidoglycan-bd-like"/>
</dbReference>
<evidence type="ECO:0000259" key="2">
    <source>
        <dbReference type="Pfam" id="PF01471"/>
    </source>
</evidence>
<feature type="domain" description="Peptidoglycan binding-like" evidence="2">
    <location>
        <begin position="40"/>
        <end position="97"/>
    </location>
</feature>
<evidence type="ECO:0000313" key="4">
    <source>
        <dbReference type="Proteomes" id="UP000027946"/>
    </source>
</evidence>
<dbReference type="Gene3D" id="1.10.101.10">
    <property type="entry name" value="PGBD-like superfamily/PGBD"/>
    <property type="match status" value="1"/>
</dbReference>
<dbReference type="Proteomes" id="UP000027946">
    <property type="component" value="Unassembled WGS sequence"/>
</dbReference>
<dbReference type="Pfam" id="PF01471">
    <property type="entry name" value="PG_binding_1"/>
    <property type="match status" value="1"/>
</dbReference>
<dbReference type="eggNOG" id="COG1388">
    <property type="taxonomic scope" value="Bacteria"/>
</dbReference>
<gene>
    <name evidence="3" type="ORF">CLIT_2c03860</name>
</gene>
<dbReference type="InterPro" id="IPR036365">
    <property type="entry name" value="PGBD-like_sf"/>
</dbReference>
<feature type="signal peptide" evidence="1">
    <location>
        <begin position="1"/>
        <end position="25"/>
    </location>
</feature>
<comment type="caution">
    <text evidence="3">The sequence shown here is derived from an EMBL/GenBank/DDBJ whole genome shotgun (WGS) entry which is preliminary data.</text>
</comment>
<dbReference type="RefSeq" id="WP_052635891.1">
    <property type="nucleotide sequence ID" value="NZ_FSRH01000019.1"/>
</dbReference>
<keyword evidence="4" id="KW-1185">Reference proteome</keyword>
<dbReference type="AlphaFoldDB" id="A0A069RKY5"/>
<dbReference type="EC" id="3.5.1.28" evidence="3"/>
<keyword evidence="1" id="KW-0732">Signal</keyword>
<accession>A0A069RKY5</accession>
<evidence type="ECO:0000313" key="3">
    <source>
        <dbReference type="EMBL" id="KDR96780.1"/>
    </source>
</evidence>
<proteinExistence type="predicted"/>
<reference evidence="3 4" key="1">
    <citation type="submission" date="2014-03" db="EMBL/GenBank/DDBJ databases">
        <title>Genome sequence of Clostridium litorale W6, DSM 5388.</title>
        <authorList>
            <person name="Poehlein A."/>
            <person name="Jagirdar A."/>
            <person name="Khonsari B."/>
            <person name="Chibani C.M."/>
            <person name="Gutierrez Gutierrez D.A."/>
            <person name="Davydova E."/>
            <person name="Alghaithi H.S."/>
            <person name="Nair K.P."/>
            <person name="Dhamotharan K."/>
            <person name="Chandran L."/>
            <person name="G W."/>
            <person name="Daniel R."/>
        </authorList>
    </citation>
    <scope>NUCLEOTIDE SEQUENCE [LARGE SCALE GENOMIC DNA]</scope>
    <source>
        <strain evidence="3 4">W6</strain>
    </source>
</reference>
<dbReference type="STRING" id="1121324.CLIT_2c03860"/>
<sequence length="280" mass="30737">MIKKRIMSIIIGMVLVLASGTAAFADGQLLSKSIYKTGTRDEDVQVIQKALKKDGLFTYPKLTNYYGSITENAVKSFQKKHGLFADGVAGPVTIQKMEGLGLLESMPVSVPLVNRSKSISSRYGQALDWWSEVKGKIINRDDVLLIKDFQTGKSFQIAVEGGTNHADVEPLTEKDAETIKSLWGGNYSWERRAVLVVTKTNVIAASMNGMPHAGLDNQPYKAVVNSRSAGYGRGINYDMVKGNGVDGHFCLHFKNSTLHKNGKVDYKHQQAIKRASGQIK</sequence>
<organism evidence="3 4">
    <name type="scientific">Peptoclostridium litorale DSM 5388</name>
    <dbReference type="NCBI Taxonomy" id="1121324"/>
    <lineage>
        <taxon>Bacteria</taxon>
        <taxon>Bacillati</taxon>
        <taxon>Bacillota</taxon>
        <taxon>Clostridia</taxon>
        <taxon>Peptostreptococcales</taxon>
        <taxon>Peptoclostridiaceae</taxon>
        <taxon>Peptoclostridium</taxon>
    </lineage>
</organism>
<dbReference type="EMBL" id="JJMM01000002">
    <property type="protein sequence ID" value="KDR96780.1"/>
    <property type="molecule type" value="Genomic_DNA"/>
</dbReference>
<dbReference type="InterPro" id="IPR036366">
    <property type="entry name" value="PGBDSf"/>
</dbReference>
<dbReference type="SUPFAM" id="SSF47090">
    <property type="entry name" value="PGBD-like"/>
    <property type="match status" value="1"/>
</dbReference>
<feature type="chain" id="PRO_5010241361" evidence="1">
    <location>
        <begin position="26"/>
        <end position="280"/>
    </location>
</feature>
<name>A0A069RKY5_PEPLI</name>
<protein>
    <submittedName>
        <fullName evidence="3">N-acetylmuramoyl-L-alanine amidase</fullName>
        <ecNumber evidence="3">3.5.1.28</ecNumber>
    </submittedName>
</protein>